<proteinExistence type="predicted"/>
<dbReference type="Proteomes" id="UP000191040">
    <property type="component" value="Chromosome I"/>
</dbReference>
<dbReference type="EMBL" id="LT796768">
    <property type="protein sequence ID" value="SKB07209.1"/>
    <property type="molecule type" value="Genomic_DNA"/>
</dbReference>
<evidence type="ECO:0000313" key="1">
    <source>
        <dbReference type="EMBL" id="SKB07209.1"/>
    </source>
</evidence>
<protein>
    <submittedName>
        <fullName evidence="1">Uncharacterized protein</fullName>
    </submittedName>
</protein>
<dbReference type="RefSeq" id="WP_078699660.1">
    <property type="nucleotide sequence ID" value="NZ_LT796768.1"/>
</dbReference>
<accession>A0A1T4YZI5</accession>
<reference evidence="2" key="1">
    <citation type="submission" date="2017-02" db="EMBL/GenBank/DDBJ databases">
        <authorList>
            <person name="Varghese N."/>
            <person name="Submissions S."/>
        </authorList>
    </citation>
    <scope>NUCLEOTIDE SEQUENCE [LARGE SCALE GENOMIC DNA]</scope>
    <source>
        <strain evidence="2">9H-4</strain>
    </source>
</reference>
<dbReference type="AlphaFoldDB" id="A0A1T4YZI5"/>
<dbReference type="OrthoDB" id="9814202at2"/>
<evidence type="ECO:0000313" key="2">
    <source>
        <dbReference type="Proteomes" id="UP000191040"/>
    </source>
</evidence>
<sequence length="132" mass="14652">MSIPVLRTIPRLARSGSHRVGRVYVLTTDELAGVLRETGPLEVVSYEGLRTHIVRGTTRPAGRRLPGRRRLVPCGDVERTELDLPNGTACLDHELGTDRVMVRTWAPRDGSDLDQTLWWQGHPVAARLPEAA</sequence>
<gene>
    <name evidence="1" type="ORF">SAMN06295964_1599</name>
</gene>
<name>A0A1T4YZI5_9ACTN</name>
<keyword evidence="2" id="KW-1185">Reference proteome</keyword>
<organism evidence="1 2">
    <name type="scientific">Aeromicrobium choanae</name>
    <dbReference type="NCBI Taxonomy" id="1736691"/>
    <lineage>
        <taxon>Bacteria</taxon>
        <taxon>Bacillati</taxon>
        <taxon>Actinomycetota</taxon>
        <taxon>Actinomycetes</taxon>
        <taxon>Propionibacteriales</taxon>
        <taxon>Nocardioidaceae</taxon>
        <taxon>Aeromicrobium</taxon>
    </lineage>
</organism>